<protein>
    <submittedName>
        <fullName evidence="1">Uncharacterized protein</fullName>
    </submittedName>
</protein>
<sequence length="403" mass="45900">MAKLSKKTPRIDVDIYNESCALFVSNAKLRDHFVDNREGLQQAVSDRELIAVELDQDDGFVARVVLGDLSSKEKAEWIGRGSRRLDLSDKRLVVAGGSSYISEQLDDEFYEIIDVPKGEYLVTVYHHLPFINGLRITRLPEWNGFIPYYRETRSATKRMPDWLAEFADIDGEELSQDEKEYDEDQEMVAFVIQLQPVGPRQRESKLEDEIFLATELRVPRKCPLGIKPVGIKGPEKISGKELAEIEAADRKAHEERFSDKSDLAQHFGGLPHAILNQQFDLVEKHFVPSLRDRVAKYATTTFQQAREDAQEEDELPEIPGVNKVWRDGELAETTLPRWQRSWEDGNNLFDPESVTAKSYLGEIRCEFGDSKLYTNGEIDLYMMVDLLITDTPNGPLAAGIAVY</sequence>
<proteinExistence type="predicted"/>
<gene>
    <name evidence="1" type="ORF">CA54_17110</name>
</gene>
<evidence type="ECO:0000313" key="2">
    <source>
        <dbReference type="Proteomes" id="UP000320735"/>
    </source>
</evidence>
<comment type="caution">
    <text evidence="1">The sequence shown here is derived from an EMBL/GenBank/DDBJ whole genome shotgun (WGS) entry which is preliminary data.</text>
</comment>
<name>A0A5C6BLJ5_9PLAN</name>
<dbReference type="Proteomes" id="UP000320735">
    <property type="component" value="Unassembled WGS sequence"/>
</dbReference>
<organism evidence="1 2">
    <name type="scientific">Symmachiella macrocystis</name>
    <dbReference type="NCBI Taxonomy" id="2527985"/>
    <lineage>
        <taxon>Bacteria</taxon>
        <taxon>Pseudomonadati</taxon>
        <taxon>Planctomycetota</taxon>
        <taxon>Planctomycetia</taxon>
        <taxon>Planctomycetales</taxon>
        <taxon>Planctomycetaceae</taxon>
        <taxon>Symmachiella</taxon>
    </lineage>
</organism>
<reference evidence="1 2" key="1">
    <citation type="submission" date="2019-02" db="EMBL/GenBank/DDBJ databases">
        <title>Deep-cultivation of Planctomycetes and their phenomic and genomic characterization uncovers novel biology.</title>
        <authorList>
            <person name="Wiegand S."/>
            <person name="Jogler M."/>
            <person name="Boedeker C."/>
            <person name="Pinto D."/>
            <person name="Vollmers J."/>
            <person name="Rivas-Marin E."/>
            <person name="Kohn T."/>
            <person name="Peeters S.H."/>
            <person name="Heuer A."/>
            <person name="Rast P."/>
            <person name="Oberbeckmann S."/>
            <person name="Bunk B."/>
            <person name="Jeske O."/>
            <person name="Meyerdierks A."/>
            <person name="Storesund J.E."/>
            <person name="Kallscheuer N."/>
            <person name="Luecker S."/>
            <person name="Lage O.M."/>
            <person name="Pohl T."/>
            <person name="Merkel B.J."/>
            <person name="Hornburger P."/>
            <person name="Mueller R.-W."/>
            <person name="Bruemmer F."/>
            <person name="Labrenz M."/>
            <person name="Spormann A.M."/>
            <person name="Op Den Camp H."/>
            <person name="Overmann J."/>
            <person name="Amann R."/>
            <person name="Jetten M.S.M."/>
            <person name="Mascher T."/>
            <person name="Medema M.H."/>
            <person name="Devos D.P."/>
            <person name="Kaster A.-K."/>
            <person name="Ovreas L."/>
            <person name="Rohde M."/>
            <person name="Galperin M.Y."/>
            <person name="Jogler C."/>
        </authorList>
    </citation>
    <scope>NUCLEOTIDE SEQUENCE [LARGE SCALE GENOMIC DNA]</scope>
    <source>
        <strain evidence="1 2">CA54</strain>
    </source>
</reference>
<dbReference type="AlphaFoldDB" id="A0A5C6BLJ5"/>
<keyword evidence="2" id="KW-1185">Reference proteome</keyword>
<dbReference type="OrthoDB" id="564104at2"/>
<evidence type="ECO:0000313" key="1">
    <source>
        <dbReference type="EMBL" id="TWU12885.1"/>
    </source>
</evidence>
<dbReference type="RefSeq" id="WP_146370300.1">
    <property type="nucleotide sequence ID" value="NZ_SJPP01000001.1"/>
</dbReference>
<dbReference type="EMBL" id="SJPP01000001">
    <property type="protein sequence ID" value="TWU12885.1"/>
    <property type="molecule type" value="Genomic_DNA"/>
</dbReference>
<accession>A0A5C6BLJ5</accession>